<evidence type="ECO:0000256" key="1">
    <source>
        <dbReference type="ARBA" id="ARBA00006581"/>
    </source>
</evidence>
<dbReference type="NCBIfam" id="NF001862">
    <property type="entry name" value="PRK00601.1"/>
    <property type="match status" value="1"/>
</dbReference>
<dbReference type="InterPro" id="IPR033704">
    <property type="entry name" value="dUTPase_trimeric"/>
</dbReference>
<dbReference type="PANTHER" id="PTHR11241">
    <property type="entry name" value="DEOXYURIDINE 5'-TRIPHOSPHATE NUCLEOTIDOHYDROLASE"/>
    <property type="match status" value="1"/>
</dbReference>
<dbReference type="EMBL" id="BK032764">
    <property type="protein sequence ID" value="DAF59168.1"/>
    <property type="molecule type" value="Genomic_DNA"/>
</dbReference>
<feature type="domain" description="dUTPase-like" evidence="5">
    <location>
        <begin position="9"/>
        <end position="136"/>
    </location>
</feature>
<evidence type="ECO:0000256" key="3">
    <source>
        <dbReference type="ARBA" id="ARBA00022801"/>
    </source>
</evidence>
<keyword evidence="4" id="KW-0546">Nucleotide metabolism</keyword>
<dbReference type="SUPFAM" id="SSF51283">
    <property type="entry name" value="dUTPase-like"/>
    <property type="match status" value="1"/>
</dbReference>
<evidence type="ECO:0000313" key="6">
    <source>
        <dbReference type="EMBL" id="DAF59168.1"/>
    </source>
</evidence>
<dbReference type="GO" id="GO:0004170">
    <property type="term" value="F:dUTP diphosphatase activity"/>
    <property type="evidence" value="ECO:0007669"/>
    <property type="project" value="UniProtKB-EC"/>
</dbReference>
<dbReference type="GO" id="GO:0046081">
    <property type="term" value="P:dUTP catabolic process"/>
    <property type="evidence" value="ECO:0007669"/>
    <property type="project" value="InterPro"/>
</dbReference>
<reference evidence="6" key="1">
    <citation type="journal article" date="2021" name="Proc. Natl. Acad. Sci. U.S.A.">
        <title>A Catalog of Tens of Thousands of Viruses from Human Metagenomes Reveals Hidden Associations with Chronic Diseases.</title>
        <authorList>
            <person name="Tisza M.J."/>
            <person name="Buck C.B."/>
        </authorList>
    </citation>
    <scope>NUCLEOTIDE SEQUENCE</scope>
    <source>
        <strain evidence="6">Ctmqi22</strain>
    </source>
</reference>
<sequence>MKIVLEPWAIMPTRAHEFDAGLDLYSAYDDVCIFPGESELFDTGVHIQLPKNTVGFLKSKSGLNVKYGITSEGVIDVGYTGSIMVNLYNHSDKPYRVRKGDKISQLVILPCLLPELEVVDSLEDTERGTGGFGSTGR</sequence>
<comment type="similarity">
    <text evidence="1">Belongs to the dUTPase family.</text>
</comment>
<keyword evidence="3" id="KW-0378">Hydrolase</keyword>
<evidence type="ECO:0000256" key="2">
    <source>
        <dbReference type="ARBA" id="ARBA00012379"/>
    </source>
</evidence>
<dbReference type="PANTHER" id="PTHR11241:SF0">
    <property type="entry name" value="DEOXYURIDINE 5'-TRIPHOSPHATE NUCLEOTIDOHYDROLASE"/>
    <property type="match status" value="1"/>
</dbReference>
<protein>
    <recommendedName>
        <fullName evidence="2">dUTP diphosphatase</fullName>
        <ecNumber evidence="2">3.6.1.23</ecNumber>
    </recommendedName>
</protein>
<dbReference type="InterPro" id="IPR036157">
    <property type="entry name" value="dUTPase-like_sf"/>
</dbReference>
<dbReference type="EC" id="3.6.1.23" evidence="2"/>
<proteinExistence type="inferred from homology"/>
<name>A0A8S5T7S9_9CAUD</name>
<organism evidence="6">
    <name type="scientific">Siphoviridae sp. ctmqi22</name>
    <dbReference type="NCBI Taxonomy" id="2827934"/>
    <lineage>
        <taxon>Viruses</taxon>
        <taxon>Duplodnaviria</taxon>
        <taxon>Heunggongvirae</taxon>
        <taxon>Uroviricota</taxon>
        <taxon>Caudoviricetes</taxon>
    </lineage>
</organism>
<accession>A0A8S5T7S9</accession>
<dbReference type="InterPro" id="IPR029054">
    <property type="entry name" value="dUTPase-like"/>
</dbReference>
<evidence type="ECO:0000259" key="5">
    <source>
        <dbReference type="Pfam" id="PF00692"/>
    </source>
</evidence>
<dbReference type="CDD" id="cd07557">
    <property type="entry name" value="trimeric_dUTPase"/>
    <property type="match status" value="1"/>
</dbReference>
<dbReference type="NCBIfam" id="TIGR00576">
    <property type="entry name" value="dut"/>
    <property type="match status" value="1"/>
</dbReference>
<dbReference type="Gene3D" id="2.70.40.10">
    <property type="match status" value="1"/>
</dbReference>
<dbReference type="Pfam" id="PF00692">
    <property type="entry name" value="dUTPase"/>
    <property type="match status" value="1"/>
</dbReference>
<dbReference type="GO" id="GO:0006226">
    <property type="term" value="P:dUMP biosynthetic process"/>
    <property type="evidence" value="ECO:0007669"/>
    <property type="project" value="InterPro"/>
</dbReference>
<evidence type="ECO:0000256" key="4">
    <source>
        <dbReference type="ARBA" id="ARBA00023080"/>
    </source>
</evidence>
<dbReference type="InterPro" id="IPR008181">
    <property type="entry name" value="dUTPase"/>
</dbReference>
<dbReference type="GO" id="GO:0000287">
    <property type="term" value="F:magnesium ion binding"/>
    <property type="evidence" value="ECO:0007669"/>
    <property type="project" value="InterPro"/>
</dbReference>